<evidence type="ECO:0000313" key="2">
    <source>
        <dbReference type="Proteomes" id="UP000016638"/>
    </source>
</evidence>
<dbReference type="GO" id="GO:0005829">
    <property type="term" value="C:cytosol"/>
    <property type="evidence" value="ECO:0007669"/>
    <property type="project" value="TreeGrafter"/>
</dbReference>
<dbReference type="InterPro" id="IPR036412">
    <property type="entry name" value="HAD-like_sf"/>
</dbReference>
<dbReference type="GO" id="GO:0016791">
    <property type="term" value="F:phosphatase activity"/>
    <property type="evidence" value="ECO:0007669"/>
    <property type="project" value="TreeGrafter"/>
</dbReference>
<dbReference type="GO" id="GO:0000287">
    <property type="term" value="F:magnesium ion binding"/>
    <property type="evidence" value="ECO:0007669"/>
    <property type="project" value="TreeGrafter"/>
</dbReference>
<protein>
    <submittedName>
        <fullName evidence="1">HAD hydrolase, family IIB</fullName>
    </submittedName>
</protein>
<dbReference type="Gene3D" id="3.30.1240.10">
    <property type="match status" value="1"/>
</dbReference>
<gene>
    <name evidence="1" type="ORF">HMPREF1316_0368</name>
</gene>
<keyword evidence="2" id="KW-1185">Reference proteome</keyword>
<dbReference type="eggNOG" id="COG0561">
    <property type="taxonomic scope" value="Bacteria"/>
</dbReference>
<dbReference type="Pfam" id="PF08282">
    <property type="entry name" value="Hydrolase_3"/>
    <property type="match status" value="1"/>
</dbReference>
<dbReference type="PANTHER" id="PTHR10000:SF8">
    <property type="entry name" value="HAD SUPERFAMILY HYDROLASE-LIKE, TYPE 3"/>
    <property type="match status" value="1"/>
</dbReference>
<dbReference type="Proteomes" id="UP000016638">
    <property type="component" value="Unassembled WGS sequence"/>
</dbReference>
<accession>U2T6J5</accession>
<dbReference type="EMBL" id="AWEZ01000043">
    <property type="protein sequence ID" value="ERL08684.1"/>
    <property type="molecule type" value="Genomic_DNA"/>
</dbReference>
<dbReference type="InterPro" id="IPR023214">
    <property type="entry name" value="HAD_sf"/>
</dbReference>
<reference evidence="1 2" key="1">
    <citation type="submission" date="2013-08" db="EMBL/GenBank/DDBJ databases">
        <authorList>
            <person name="Durkin A.S."/>
            <person name="Haft D.R."/>
            <person name="McCorrison J."/>
            <person name="Torralba M."/>
            <person name="Gillis M."/>
            <person name="Haft D.H."/>
            <person name="Methe B."/>
            <person name="Sutton G."/>
            <person name="Nelson K.E."/>
        </authorList>
    </citation>
    <scope>NUCLEOTIDE SEQUENCE [LARGE SCALE GENOMIC DNA]</scope>
    <source>
        <strain evidence="1 2">F0195</strain>
    </source>
</reference>
<dbReference type="OrthoDB" id="3180855at2"/>
<dbReference type="NCBIfam" id="TIGR01484">
    <property type="entry name" value="HAD-SF-IIB"/>
    <property type="match status" value="1"/>
</dbReference>
<dbReference type="SUPFAM" id="SSF56784">
    <property type="entry name" value="HAD-like"/>
    <property type="match status" value="1"/>
</dbReference>
<comment type="caution">
    <text evidence="1">The sequence shown here is derived from an EMBL/GenBank/DDBJ whole genome shotgun (WGS) entry which is preliminary data.</text>
</comment>
<dbReference type="InterPro" id="IPR006379">
    <property type="entry name" value="HAD-SF_hydro_IIB"/>
</dbReference>
<dbReference type="Gene3D" id="3.40.50.1000">
    <property type="entry name" value="HAD superfamily/HAD-like"/>
    <property type="match status" value="1"/>
</dbReference>
<evidence type="ECO:0000313" key="1">
    <source>
        <dbReference type="EMBL" id="ERL08684.1"/>
    </source>
</evidence>
<dbReference type="STRING" id="1125712.HMPREF1316_0368"/>
<sequence>MVGLFASDLDGTLFGLTHQAGREVLSSVRMACDSGRHFALATGRTVRSSAAVGFGDIPVEVVCANGAIILGRDGSIVHHVPMDPAFIEELLVAFPELPLEFVTLDHTLERRSRKESEAARLRMSLVRRIVLRGMTRDRGERLYGQTPDDICSQVVVKVNYRTEPGDDEVRERLASFVAAHADQAVNAPFSRRMFEITDPTATKAEGVAWLARQLGLANDEVAVYGDGGNDLSMLRRFEHSYAPRGALEEAKRSANVVIGSNVLYAVPRHVKATVRHEGPFQVP</sequence>
<name>U2T6J5_9ACTN</name>
<proteinExistence type="predicted"/>
<dbReference type="PANTHER" id="PTHR10000">
    <property type="entry name" value="PHOSPHOSERINE PHOSPHATASE"/>
    <property type="match status" value="1"/>
</dbReference>
<dbReference type="AlphaFoldDB" id="U2T6J5"/>
<keyword evidence="1" id="KW-0378">Hydrolase</keyword>
<dbReference type="PATRIC" id="fig|1125712.3.peg.995"/>
<dbReference type="RefSeq" id="WP_021725824.1">
    <property type="nucleotide sequence ID" value="NZ_AWEZ01000043.1"/>
</dbReference>
<organism evidence="1 2">
    <name type="scientific">Olsenella profusa F0195</name>
    <dbReference type="NCBI Taxonomy" id="1125712"/>
    <lineage>
        <taxon>Bacteria</taxon>
        <taxon>Bacillati</taxon>
        <taxon>Actinomycetota</taxon>
        <taxon>Coriobacteriia</taxon>
        <taxon>Coriobacteriales</taxon>
        <taxon>Atopobiaceae</taxon>
        <taxon>Olsenella</taxon>
    </lineage>
</organism>